<dbReference type="PROSITE" id="PS51471">
    <property type="entry name" value="FE2OG_OXY"/>
    <property type="match status" value="1"/>
</dbReference>
<organism evidence="22">
    <name type="scientific">Dendroctonus ponderosae</name>
    <name type="common">Mountain pine beetle</name>
    <dbReference type="NCBI Taxonomy" id="77166"/>
    <lineage>
        <taxon>Eukaryota</taxon>
        <taxon>Metazoa</taxon>
        <taxon>Ecdysozoa</taxon>
        <taxon>Arthropoda</taxon>
        <taxon>Hexapoda</taxon>
        <taxon>Insecta</taxon>
        <taxon>Pterygota</taxon>
        <taxon>Neoptera</taxon>
        <taxon>Endopterygota</taxon>
        <taxon>Coleoptera</taxon>
        <taxon>Polyphaga</taxon>
        <taxon>Cucujiformia</taxon>
        <taxon>Curculionidae</taxon>
        <taxon>Scolytinae</taxon>
        <taxon>Dendroctonus</taxon>
    </lineage>
</organism>
<dbReference type="InterPro" id="IPR002401">
    <property type="entry name" value="Cyt_P450_E_grp-I"/>
</dbReference>
<evidence type="ECO:0000256" key="4">
    <source>
        <dbReference type="ARBA" id="ARBA00004174"/>
    </source>
</evidence>
<evidence type="ECO:0000256" key="18">
    <source>
        <dbReference type="ARBA" id="ARBA00049134"/>
    </source>
</evidence>
<dbReference type="PANTHER" id="PTHR24292:SF100">
    <property type="entry name" value="CYTOCHROME P450 6A16, ISOFORM B-RELATED"/>
    <property type="match status" value="1"/>
</dbReference>
<dbReference type="GO" id="GO:0160082">
    <property type="term" value="F:hypoxia-inducible factor-proline dioxygenase activity"/>
    <property type="evidence" value="ECO:0007669"/>
    <property type="project" value="UniProtKB-EC"/>
</dbReference>
<dbReference type="PRINTS" id="PR00385">
    <property type="entry name" value="P450"/>
</dbReference>
<evidence type="ECO:0000256" key="8">
    <source>
        <dbReference type="ARBA" id="ARBA00022723"/>
    </source>
</evidence>
<dbReference type="Pfam" id="PF13640">
    <property type="entry name" value="2OG-FeII_Oxy_3"/>
    <property type="match status" value="1"/>
</dbReference>
<dbReference type="GO" id="GO:0005506">
    <property type="term" value="F:iron ion binding"/>
    <property type="evidence" value="ECO:0007669"/>
    <property type="project" value="InterPro"/>
</dbReference>
<dbReference type="GO" id="GO:0005634">
    <property type="term" value="C:nucleus"/>
    <property type="evidence" value="ECO:0007669"/>
    <property type="project" value="UniProtKB-SubCell"/>
</dbReference>
<dbReference type="PRINTS" id="PR00463">
    <property type="entry name" value="EP450I"/>
</dbReference>
<dbReference type="HOGENOM" id="CLU_317905_0_0_1"/>
<dbReference type="GO" id="GO:0031418">
    <property type="term" value="F:L-ascorbic acid binding"/>
    <property type="evidence" value="ECO:0007669"/>
    <property type="project" value="InterPro"/>
</dbReference>
<evidence type="ECO:0000256" key="3">
    <source>
        <dbReference type="ARBA" id="ARBA00004123"/>
    </source>
</evidence>
<keyword evidence="9" id="KW-0256">Endoplasmic reticulum</keyword>
<dbReference type="GO" id="GO:0020037">
    <property type="term" value="F:heme binding"/>
    <property type="evidence" value="ECO:0007669"/>
    <property type="project" value="InterPro"/>
</dbReference>
<keyword evidence="8 19" id="KW-0479">Metal-binding</keyword>
<dbReference type="PANTHER" id="PTHR24292">
    <property type="entry name" value="CYTOCHROME P450"/>
    <property type="match status" value="1"/>
</dbReference>
<keyword evidence="15" id="KW-0472">Membrane</keyword>
<keyword evidence="7 19" id="KW-0349">Heme</keyword>
<comment type="cofactor">
    <cofactor evidence="2 19">
        <name>heme</name>
        <dbReference type="ChEBI" id="CHEBI:30413"/>
    </cofactor>
</comment>
<dbReference type="CDD" id="cd11056">
    <property type="entry name" value="CYP6-like"/>
    <property type="match status" value="1"/>
</dbReference>
<keyword evidence="11" id="KW-0223">Dioxygenase</keyword>
<dbReference type="EMBL" id="KB741266">
    <property type="protein sequence ID" value="ENN71493.1"/>
    <property type="molecule type" value="Genomic_DNA"/>
</dbReference>
<feature type="domain" description="Fe2OG dioxygenase" evidence="21">
    <location>
        <begin position="791"/>
        <end position="891"/>
    </location>
</feature>
<evidence type="ECO:0000256" key="20">
    <source>
        <dbReference type="SAM" id="MobiDB-lite"/>
    </source>
</evidence>
<keyword evidence="14" id="KW-0503">Monooxygenase</keyword>
<proteinExistence type="inferred from homology"/>
<dbReference type="FunFam" id="1.10.630.10:FF:000042">
    <property type="entry name" value="Cytochrome P450"/>
    <property type="match status" value="1"/>
</dbReference>
<evidence type="ECO:0000256" key="1">
    <source>
        <dbReference type="ARBA" id="ARBA00001961"/>
    </source>
</evidence>
<evidence type="ECO:0000256" key="10">
    <source>
        <dbReference type="ARBA" id="ARBA00022848"/>
    </source>
</evidence>
<dbReference type="Pfam" id="PF00067">
    <property type="entry name" value="p450"/>
    <property type="match status" value="1"/>
</dbReference>
<dbReference type="InterPro" id="IPR006620">
    <property type="entry name" value="Pro_4_hyd_alph"/>
</dbReference>
<evidence type="ECO:0000259" key="21">
    <source>
        <dbReference type="PROSITE" id="PS51471"/>
    </source>
</evidence>
<evidence type="ECO:0000256" key="6">
    <source>
        <dbReference type="ARBA" id="ARBA00010617"/>
    </source>
</evidence>
<evidence type="ECO:0000256" key="14">
    <source>
        <dbReference type="ARBA" id="ARBA00023033"/>
    </source>
</evidence>
<dbReference type="PROSITE" id="PS00086">
    <property type="entry name" value="CYTOCHROME_P450"/>
    <property type="match status" value="1"/>
</dbReference>
<dbReference type="InterPro" id="IPR017972">
    <property type="entry name" value="Cyt_P450_CS"/>
</dbReference>
<dbReference type="Gene3D" id="2.60.120.620">
    <property type="entry name" value="q2cbj1_9rhob like domain"/>
    <property type="match status" value="1"/>
</dbReference>
<comment type="cofactor">
    <cofactor evidence="1">
        <name>L-ascorbate</name>
        <dbReference type="ChEBI" id="CHEBI:38290"/>
    </cofactor>
</comment>
<evidence type="ECO:0000313" key="22">
    <source>
        <dbReference type="EMBL" id="ENN71493.1"/>
    </source>
</evidence>
<comment type="subcellular location">
    <subcellularLocation>
        <location evidence="5">Endoplasmic reticulum membrane</location>
        <topology evidence="5">Peripheral membrane protein</topology>
    </subcellularLocation>
    <subcellularLocation>
        <location evidence="4">Microsome membrane</location>
        <topology evidence="4">Peripheral membrane protein</topology>
    </subcellularLocation>
    <subcellularLocation>
        <location evidence="3">Nucleus</location>
    </subcellularLocation>
</comment>
<dbReference type="OrthoDB" id="76265at2759"/>
<feature type="binding site" description="axial binding residue" evidence="19">
    <location>
        <position position="450"/>
    </location>
    <ligand>
        <name>heme</name>
        <dbReference type="ChEBI" id="CHEBI:30413"/>
    </ligand>
    <ligandPart>
        <name>Fe</name>
        <dbReference type="ChEBI" id="CHEBI:18248"/>
    </ligandPart>
</feature>
<comment type="similarity">
    <text evidence="6">Belongs to the cytochrome P450 family.</text>
</comment>
<evidence type="ECO:0000256" key="17">
    <source>
        <dbReference type="ARBA" id="ARBA00039004"/>
    </source>
</evidence>
<feature type="compositionally biased region" description="Polar residues" evidence="20">
    <location>
        <begin position="569"/>
        <end position="579"/>
    </location>
</feature>
<evidence type="ECO:0000256" key="11">
    <source>
        <dbReference type="ARBA" id="ARBA00022964"/>
    </source>
</evidence>
<reference evidence="22" key="1">
    <citation type="journal article" date="2013" name="Genome Biol.">
        <title>Draft genome of the mountain pine beetle, Dendroctonus ponderosae Hopkins, a major forest pest.</title>
        <authorList>
            <person name="Keeling C.I."/>
            <person name="Yuen M.M."/>
            <person name="Liao N.Y."/>
            <person name="Docking T.R."/>
            <person name="Chan S.K."/>
            <person name="Taylor G.A."/>
            <person name="Palmquist D.L."/>
            <person name="Jackman S.D."/>
            <person name="Nguyen A."/>
            <person name="Li M."/>
            <person name="Henderson H."/>
            <person name="Janes J.K."/>
            <person name="Zhao Y."/>
            <person name="Pandoh P."/>
            <person name="Moore R."/>
            <person name="Sperling F.A."/>
            <person name="Huber D.P."/>
            <person name="Birol I."/>
            <person name="Jones S.J."/>
            <person name="Bohlmann J."/>
        </authorList>
    </citation>
    <scope>NUCLEOTIDE SEQUENCE</scope>
</reference>
<protein>
    <recommendedName>
        <fullName evidence="17">hypoxia-inducible factor-proline dioxygenase</fullName>
        <ecNumber evidence="17">1.14.11.29</ecNumber>
    </recommendedName>
</protein>
<evidence type="ECO:0000256" key="5">
    <source>
        <dbReference type="ARBA" id="ARBA00004406"/>
    </source>
</evidence>
<dbReference type="EC" id="1.14.11.29" evidence="17"/>
<keyword evidence="16" id="KW-0539">Nucleus</keyword>
<dbReference type="Gene3D" id="1.10.630.10">
    <property type="entry name" value="Cytochrome P450"/>
    <property type="match status" value="1"/>
</dbReference>
<dbReference type="GO" id="GO:0004497">
    <property type="term" value="F:monooxygenase activity"/>
    <property type="evidence" value="ECO:0007669"/>
    <property type="project" value="UniProtKB-KW"/>
</dbReference>
<dbReference type="AlphaFoldDB" id="N6T1V2"/>
<evidence type="ECO:0000256" key="19">
    <source>
        <dbReference type="PIRSR" id="PIRSR602401-1"/>
    </source>
</evidence>
<dbReference type="InterPro" id="IPR036396">
    <property type="entry name" value="Cyt_P450_sf"/>
</dbReference>
<dbReference type="InterPro" id="IPR050476">
    <property type="entry name" value="Insect_CytP450_Detox"/>
</dbReference>
<dbReference type="InterPro" id="IPR005123">
    <property type="entry name" value="Oxoglu/Fe-dep_dioxygenase_dom"/>
</dbReference>
<evidence type="ECO:0000256" key="16">
    <source>
        <dbReference type="ARBA" id="ARBA00023242"/>
    </source>
</evidence>
<evidence type="ECO:0000256" key="2">
    <source>
        <dbReference type="ARBA" id="ARBA00001971"/>
    </source>
</evidence>
<feature type="non-terminal residue" evidence="22">
    <location>
        <position position="1"/>
    </location>
</feature>
<evidence type="ECO:0000256" key="9">
    <source>
        <dbReference type="ARBA" id="ARBA00022824"/>
    </source>
</evidence>
<sequence>MEFLLLLVLVGVVFLLLLLLAKRQHTYWARNGVTQLNPELFYGDLRDMLSGQVPIGSAFVNFYNTFKQKNLRFGGIYWAFTPMFVPVDVQLIKAILVKDFAYFQDRGTYHHENDVLSQNLFRIGGEPWRTLRQKLSPTFTSSRMRMMFETMQQKIQQLEPILDRCIQEGRINVTDVSACLTTDVIGSCAFGIECNALQDPDCQLRQQGRRISIPMPLKQWVENTIPRKLLGYTGFKAFPGQEGFFRKLVLDTMAYREKNSVYRKDFMHLLLQLRNKGVLTDDGNFSREQSHKGILTDDEIIAQCFIFFTAGFDTSSSTMAFAMRELALQPDLQARVREEVLQVFSKYGGNITYEGTKELLLTGRVIAETLRKYPVLPNIPRICTKDYKIPDSNVVLRKGTQIQLPVWGLHMDPDYYPDPHKFDPERFSEAAKATRPEFAYFPFGEGPRICIGARFAQLEAKLGLAALLRRGKFSVLPHAPTTLTFKPSMVLLHATEDIQLKIGDIKFPLESACGSNTDLLKLRGMKLTSRSRAEKSWIYPIANQLEHQKRDWKRHKAGCKQLNPGAPNGPSTSNDSNSVEQRYGHLFTNSVASLLPIEGSSESEILSTAGELLGETYTGAFNNNIDDKSSSEESLKCAKSAMPIAGENIVKPVKGMKYFPEVALAGGSAPFQHSIDDVVLESMCRNIIEDLSDYGLCVLDNFLGFEEGNRVMAEVLNIKGTGALRDGQLVSTRGKAKEDLKTIRSDKICWVHGKEPDCEHIGYLIGRVDTLITRANRMFNNGKLGQYNINGRTKAMVACYPGSGAHYVKHVDNPNRDGRCITAIYYLNRNWDVDQYGGLLRIFPEGWREDKVADIEPLFDRLLFFWSDRRNPHEVQPAFATRYAITLWYFDAAEREEAVRRYDKERKPLAASSSIR</sequence>
<dbReference type="SMART" id="SM00702">
    <property type="entry name" value="P4Hc"/>
    <property type="match status" value="1"/>
</dbReference>
<evidence type="ECO:0000256" key="12">
    <source>
        <dbReference type="ARBA" id="ARBA00023002"/>
    </source>
</evidence>
<evidence type="ECO:0000256" key="15">
    <source>
        <dbReference type="ARBA" id="ARBA00023136"/>
    </source>
</evidence>
<dbReference type="GO" id="GO:0005789">
    <property type="term" value="C:endoplasmic reticulum membrane"/>
    <property type="evidence" value="ECO:0007669"/>
    <property type="project" value="UniProtKB-SubCell"/>
</dbReference>
<name>N6T1V2_DENPD</name>
<keyword evidence="13 19" id="KW-0408">Iron</keyword>
<keyword evidence="12" id="KW-0560">Oxidoreductase</keyword>
<keyword evidence="10" id="KW-0492">Microsome</keyword>
<comment type="catalytic activity">
    <reaction evidence="18">
        <text>L-prolyl-[hypoxia-inducible factor alpha subunit] + 2-oxoglutarate + O2 = trans-4-hydroxy-L-prolyl-[hypoxia-inducible factor alpha subunit] + succinate + CO2</text>
        <dbReference type="Rhea" id="RHEA:48400"/>
        <dbReference type="Rhea" id="RHEA-COMP:12093"/>
        <dbReference type="Rhea" id="RHEA-COMP:12094"/>
        <dbReference type="ChEBI" id="CHEBI:15379"/>
        <dbReference type="ChEBI" id="CHEBI:16526"/>
        <dbReference type="ChEBI" id="CHEBI:16810"/>
        <dbReference type="ChEBI" id="CHEBI:30031"/>
        <dbReference type="ChEBI" id="CHEBI:50342"/>
        <dbReference type="ChEBI" id="CHEBI:61965"/>
        <dbReference type="EC" id="1.14.11.29"/>
    </reaction>
</comment>
<gene>
    <name evidence="22" type="ORF">YQE_11788</name>
</gene>
<evidence type="ECO:0000256" key="13">
    <source>
        <dbReference type="ARBA" id="ARBA00023004"/>
    </source>
</evidence>
<feature type="region of interest" description="Disordered" evidence="20">
    <location>
        <begin position="558"/>
        <end position="579"/>
    </location>
</feature>
<accession>N6T1V2</accession>
<dbReference type="InterPro" id="IPR001128">
    <property type="entry name" value="Cyt_P450"/>
</dbReference>
<evidence type="ECO:0000256" key="7">
    <source>
        <dbReference type="ARBA" id="ARBA00022617"/>
    </source>
</evidence>
<dbReference type="SUPFAM" id="SSF48264">
    <property type="entry name" value="Cytochrome P450"/>
    <property type="match status" value="1"/>
</dbReference>
<dbReference type="InterPro" id="IPR044862">
    <property type="entry name" value="Pro_4_hyd_alph_FE2OG_OXY"/>
</dbReference>
<dbReference type="FunFam" id="2.60.120.620:FF:000005">
    <property type="entry name" value="Egl nine homolog 1"/>
    <property type="match status" value="1"/>
</dbReference>